<dbReference type="RefSeq" id="WP_166586114.1">
    <property type="nucleotide sequence ID" value="NZ_WWEO01000042.1"/>
</dbReference>
<name>A0A966DV28_9SPHI</name>
<protein>
    <submittedName>
        <fullName evidence="1">Uncharacterized protein</fullName>
    </submittedName>
</protein>
<gene>
    <name evidence="1" type="ORF">GSY63_12345</name>
</gene>
<sequence length="181" mass="20980">MKKLIAIVLLSIHLFNLGGYAVLYQYFIYKSDKLMNEQISRNMFNVHDLVEVKVPVNMPQITSWTSYQRISGQIQFRQGCYNYVKLKLTRDTMYVMCIPNYEKTRLVSANIIYAKNIEDLPISKKDNTFGKKINLSEYSHFVILFDFTSRPTDITTTKSTTVLKHTSLYAGTPFQPPELLA</sequence>
<keyword evidence="2" id="KW-1185">Reference proteome</keyword>
<accession>A0A966DV28</accession>
<dbReference type="EMBL" id="WWEO01000042">
    <property type="protein sequence ID" value="NCD70149.1"/>
    <property type="molecule type" value="Genomic_DNA"/>
</dbReference>
<dbReference type="AlphaFoldDB" id="A0A966DV28"/>
<reference evidence="1" key="2">
    <citation type="submission" date="2020-10" db="EMBL/GenBank/DDBJ databases">
        <title>Mucilaginibacter sp. nov., isolated from soil.</title>
        <authorList>
            <person name="Jeon C.O."/>
        </authorList>
    </citation>
    <scope>NUCLEOTIDE SEQUENCE</scope>
    <source>
        <strain evidence="1">R11</strain>
    </source>
</reference>
<dbReference type="Proteomes" id="UP000638732">
    <property type="component" value="Unassembled WGS sequence"/>
</dbReference>
<comment type="caution">
    <text evidence="1">The sequence shown here is derived from an EMBL/GenBank/DDBJ whole genome shotgun (WGS) entry which is preliminary data.</text>
</comment>
<evidence type="ECO:0000313" key="2">
    <source>
        <dbReference type="Proteomes" id="UP000638732"/>
    </source>
</evidence>
<reference evidence="1" key="1">
    <citation type="submission" date="2020-01" db="EMBL/GenBank/DDBJ databases">
        <authorList>
            <person name="Seo Y.L."/>
        </authorList>
    </citation>
    <scope>NUCLEOTIDE SEQUENCE</scope>
    <source>
        <strain evidence="1">R11</strain>
    </source>
</reference>
<evidence type="ECO:0000313" key="1">
    <source>
        <dbReference type="EMBL" id="NCD70149.1"/>
    </source>
</evidence>
<organism evidence="1 2">
    <name type="scientific">Mucilaginibacter agri</name>
    <dbReference type="NCBI Taxonomy" id="2695265"/>
    <lineage>
        <taxon>Bacteria</taxon>
        <taxon>Pseudomonadati</taxon>
        <taxon>Bacteroidota</taxon>
        <taxon>Sphingobacteriia</taxon>
        <taxon>Sphingobacteriales</taxon>
        <taxon>Sphingobacteriaceae</taxon>
        <taxon>Mucilaginibacter</taxon>
    </lineage>
</organism>
<proteinExistence type="predicted"/>